<evidence type="ECO:0000313" key="1">
    <source>
        <dbReference type="EMBL" id="EGO6679963.1"/>
    </source>
</evidence>
<reference evidence="1" key="1">
    <citation type="submission" date="2020-01" db="EMBL/GenBank/DDBJ databases">
        <authorList>
            <consortium name="GenomeTrakr network: Whole genome sequencing for foodborne pathogen traceback"/>
        </authorList>
    </citation>
    <scope>NUCLEOTIDE SEQUENCE</scope>
    <source>
        <strain evidence="1">PSU-2311</strain>
    </source>
</reference>
<comment type="caution">
    <text evidence="1">The sequence shown here is derived from an EMBL/GenBank/DDBJ whole genome shotgun (WGS) entry which is preliminary data.</text>
</comment>
<accession>A0AAN3Q088</accession>
<dbReference type="Proteomes" id="UP000600030">
    <property type="component" value="Unassembled WGS sequence"/>
</dbReference>
<sequence>MLFDSKIWSKNGRGLSFEFYLSDENIAKIIYDFFSFIGLKDTYIMVTYNSLRDSSYIQKYNIITPAEITEYNKKGEWFFLIGIETLTPSSCFTKIKENINATAVCNGLIILQYGRTIRLGVANPTIMITNKVINNITGEVHVHGEYEKIFKLFVKFLKKRKMGNVQRLVQQGKIT</sequence>
<dbReference type="RefSeq" id="WP_032184205.1">
    <property type="nucleotide sequence ID" value="NZ_CP027520.1"/>
</dbReference>
<evidence type="ECO:0000313" key="2">
    <source>
        <dbReference type="Proteomes" id="UP000600030"/>
    </source>
</evidence>
<protein>
    <submittedName>
        <fullName evidence="1">Uncharacterized protein</fullName>
    </submittedName>
</protein>
<name>A0AAN3Q088_ECOLX</name>
<organism evidence="1 2">
    <name type="scientific">Escherichia coli</name>
    <dbReference type="NCBI Taxonomy" id="562"/>
    <lineage>
        <taxon>Bacteria</taxon>
        <taxon>Pseudomonadati</taxon>
        <taxon>Pseudomonadota</taxon>
        <taxon>Gammaproteobacteria</taxon>
        <taxon>Enterobacterales</taxon>
        <taxon>Enterobacteriaceae</taxon>
        <taxon>Escherichia</taxon>
    </lineage>
</organism>
<proteinExistence type="predicted"/>
<gene>
    <name evidence="1" type="ORF">GTP92_16760</name>
</gene>
<dbReference type="EMBL" id="AAXDPX010000016">
    <property type="protein sequence ID" value="EGO6679963.1"/>
    <property type="molecule type" value="Genomic_DNA"/>
</dbReference>
<dbReference type="AlphaFoldDB" id="A0AAN3Q088"/>